<dbReference type="EMBL" id="BMRP01000029">
    <property type="protein sequence ID" value="GGU87107.1"/>
    <property type="molecule type" value="Genomic_DNA"/>
</dbReference>
<evidence type="ECO:0000256" key="1">
    <source>
        <dbReference type="ARBA" id="ARBA00008525"/>
    </source>
</evidence>
<comment type="similarity">
    <text evidence="1">Belongs to the UPF0167 family.</text>
</comment>
<dbReference type="Proteomes" id="UP000654471">
    <property type="component" value="Unassembled WGS sequence"/>
</dbReference>
<keyword evidence="3" id="KW-1185">Reference proteome</keyword>
<evidence type="ECO:0000313" key="2">
    <source>
        <dbReference type="EMBL" id="GGU87107.1"/>
    </source>
</evidence>
<name>A0ABQ2VIA0_9ACTN</name>
<gene>
    <name evidence="2" type="ORF">GCM10010211_61620</name>
</gene>
<organism evidence="2 3">
    <name type="scientific">Streptomyces albospinus</name>
    <dbReference type="NCBI Taxonomy" id="285515"/>
    <lineage>
        <taxon>Bacteria</taxon>
        <taxon>Bacillati</taxon>
        <taxon>Actinomycetota</taxon>
        <taxon>Actinomycetes</taxon>
        <taxon>Kitasatosporales</taxon>
        <taxon>Streptomycetaceae</taxon>
        <taxon>Streptomyces</taxon>
    </lineage>
</organism>
<protein>
    <submittedName>
        <fullName evidence="2">UPF0167 protein</fullName>
    </submittedName>
</protein>
<reference evidence="3" key="1">
    <citation type="journal article" date="2019" name="Int. J. Syst. Evol. Microbiol.">
        <title>The Global Catalogue of Microorganisms (GCM) 10K type strain sequencing project: providing services to taxonomists for standard genome sequencing and annotation.</title>
        <authorList>
            <consortium name="The Broad Institute Genomics Platform"/>
            <consortium name="The Broad Institute Genome Sequencing Center for Infectious Disease"/>
            <person name="Wu L."/>
            <person name="Ma J."/>
        </authorList>
    </citation>
    <scope>NUCLEOTIDE SEQUENCE [LARGE SCALE GENOMIC DNA]</scope>
    <source>
        <strain evidence="3">JCM 3399</strain>
    </source>
</reference>
<dbReference type="Pfam" id="PF03691">
    <property type="entry name" value="UPF0167"/>
    <property type="match status" value="1"/>
</dbReference>
<comment type="caution">
    <text evidence="2">The sequence shown here is derived from an EMBL/GenBank/DDBJ whole genome shotgun (WGS) entry which is preliminary data.</text>
</comment>
<evidence type="ECO:0000313" key="3">
    <source>
        <dbReference type="Proteomes" id="UP000654471"/>
    </source>
</evidence>
<accession>A0ABQ2VIA0</accession>
<sequence length="177" mass="19215">MSELLPEFPYHPDPLATGSVVPSAAVCACCERQRGYLCTGPVHTPADLDDRLCPWCIADGSAAERYGVSFTGGIDGDVADAVWLTVDSRTPGFSSWQQDQWLAHCGDAAAFLGVVGAAELVEFPDVVETLRQEASGWDWPPQNVEHYLASLDKDGQPTAYLFRCRVCATHLAYSDFT</sequence>
<proteinExistence type="inferred from homology"/>
<dbReference type="InterPro" id="IPR005363">
    <property type="entry name" value="UPF0167"/>
</dbReference>